<dbReference type="Proteomes" id="UP000198707">
    <property type="component" value="Unassembled WGS sequence"/>
</dbReference>
<feature type="region of interest" description="Disordered" evidence="1">
    <location>
        <begin position="53"/>
        <end position="75"/>
    </location>
</feature>
<accession>A0A1H7C533</accession>
<dbReference type="RefSeq" id="WP_092381770.1">
    <property type="nucleotide sequence ID" value="NZ_BOPI01000004.1"/>
</dbReference>
<keyword evidence="3" id="KW-1185">Reference proteome</keyword>
<evidence type="ECO:0000256" key="1">
    <source>
        <dbReference type="SAM" id="MobiDB-lite"/>
    </source>
</evidence>
<organism evidence="2 3">
    <name type="scientific">Micromonospora phaseoli</name>
    <dbReference type="NCBI Taxonomy" id="1144548"/>
    <lineage>
        <taxon>Bacteria</taxon>
        <taxon>Bacillati</taxon>
        <taxon>Actinomycetota</taxon>
        <taxon>Actinomycetes</taxon>
        <taxon>Micromonosporales</taxon>
        <taxon>Micromonosporaceae</taxon>
        <taxon>Micromonospora</taxon>
    </lineage>
</organism>
<evidence type="ECO:0000313" key="3">
    <source>
        <dbReference type="Proteomes" id="UP000198707"/>
    </source>
</evidence>
<protein>
    <recommendedName>
        <fullName evidence="4">Pectate lyase</fullName>
    </recommendedName>
</protein>
<evidence type="ECO:0000313" key="2">
    <source>
        <dbReference type="EMBL" id="SEJ84404.1"/>
    </source>
</evidence>
<gene>
    <name evidence="2" type="ORF">SAMN05443287_108246</name>
</gene>
<reference evidence="3" key="1">
    <citation type="submission" date="2016-10" db="EMBL/GenBank/DDBJ databases">
        <authorList>
            <person name="Varghese N."/>
            <person name="Submissions S."/>
        </authorList>
    </citation>
    <scope>NUCLEOTIDE SEQUENCE [LARGE SCALE GENOMIC DNA]</scope>
    <source>
        <strain evidence="3">CGMCC 4.7038</strain>
    </source>
</reference>
<dbReference type="AlphaFoldDB" id="A0A1H7C533"/>
<sequence length="75" mass="7570">MAWPPFAGTGLGVLLLLADRVTISNTGNNSILVENCYNVTIAGVSGTVTGGGAERISSRSEFPDSSGIRTALSAG</sequence>
<evidence type="ECO:0008006" key="4">
    <source>
        <dbReference type="Google" id="ProtNLM"/>
    </source>
</evidence>
<dbReference type="STRING" id="1144548.SAMN05443287_108246"/>
<dbReference type="EMBL" id="FNYV01000008">
    <property type="protein sequence ID" value="SEJ84404.1"/>
    <property type="molecule type" value="Genomic_DNA"/>
</dbReference>
<proteinExistence type="predicted"/>
<name>A0A1H7C533_9ACTN</name>